<dbReference type="EMBL" id="JAAMRR010001256">
    <property type="protein sequence ID" value="NGX98301.1"/>
    <property type="molecule type" value="Genomic_DNA"/>
</dbReference>
<name>A0A7C9RJ93_9BRAD</name>
<dbReference type="SUPFAM" id="SSF54909">
    <property type="entry name" value="Dimeric alpha+beta barrel"/>
    <property type="match status" value="1"/>
</dbReference>
<accession>A0A7C9RJ93</accession>
<dbReference type="InterPro" id="IPR010753">
    <property type="entry name" value="DUF1330"/>
</dbReference>
<dbReference type="Pfam" id="PF07045">
    <property type="entry name" value="DUF1330"/>
    <property type="match status" value="1"/>
</dbReference>
<proteinExistence type="predicted"/>
<protein>
    <submittedName>
        <fullName evidence="2">DUF1330 domain-containing protein</fullName>
    </submittedName>
</protein>
<dbReference type="AlphaFoldDB" id="A0A7C9RJ93"/>
<evidence type="ECO:0000259" key="1">
    <source>
        <dbReference type="Pfam" id="PF07045"/>
    </source>
</evidence>
<dbReference type="PANTHER" id="PTHR41521:SF4">
    <property type="entry name" value="BLR0684 PROTEIN"/>
    <property type="match status" value="1"/>
</dbReference>
<comment type="caution">
    <text evidence="2">The sequence shown here is derived from an EMBL/GenBank/DDBJ whole genome shotgun (WGS) entry which is preliminary data.</text>
</comment>
<evidence type="ECO:0000313" key="3">
    <source>
        <dbReference type="Proteomes" id="UP000480266"/>
    </source>
</evidence>
<dbReference type="Gene3D" id="3.30.70.100">
    <property type="match status" value="1"/>
</dbReference>
<keyword evidence="3" id="KW-1185">Reference proteome</keyword>
<dbReference type="InterPro" id="IPR011008">
    <property type="entry name" value="Dimeric_a/b-barrel"/>
</dbReference>
<organism evidence="2 3">
    <name type="scientific">Candidatus Afipia apatlaquensis</name>
    <dbReference type="NCBI Taxonomy" id="2712852"/>
    <lineage>
        <taxon>Bacteria</taxon>
        <taxon>Pseudomonadati</taxon>
        <taxon>Pseudomonadota</taxon>
        <taxon>Alphaproteobacteria</taxon>
        <taxon>Hyphomicrobiales</taxon>
        <taxon>Nitrobacteraceae</taxon>
        <taxon>Afipia</taxon>
    </lineage>
</organism>
<dbReference type="PANTHER" id="PTHR41521">
    <property type="match status" value="1"/>
</dbReference>
<gene>
    <name evidence="2" type="ORF">G4V63_24770</name>
</gene>
<dbReference type="Proteomes" id="UP000480266">
    <property type="component" value="Unassembled WGS sequence"/>
</dbReference>
<feature type="domain" description="DUF1330" evidence="1">
    <location>
        <begin position="2"/>
        <end position="73"/>
    </location>
</feature>
<evidence type="ECO:0000313" key="2">
    <source>
        <dbReference type="EMBL" id="NGX98301.1"/>
    </source>
</evidence>
<feature type="non-terminal residue" evidence="2">
    <location>
        <position position="1"/>
    </location>
</feature>
<reference evidence="2" key="1">
    <citation type="submission" date="2020-02" db="EMBL/GenBank/DDBJ databases">
        <title>Draft genome sequence of Candidatus Afipia apatlaquensis IBT-C3, a potential strain for decolorization of textile dyes.</title>
        <authorList>
            <person name="Sanchez-Reyes A."/>
            <person name="Breton-Deval L."/>
            <person name="Mangelson H."/>
            <person name="Sanchez-Flores A."/>
        </authorList>
    </citation>
    <scope>NUCLEOTIDE SEQUENCE [LARGE SCALE GENOMIC DNA]</scope>
    <source>
        <strain evidence="2">IBT-C3</strain>
    </source>
</reference>
<sequence length="78" mass="8576">ARFFDVFKDSGGRLLAADEKPVVLDGEWARDKIVVMSFADEQQARSFLDSPRYQDISKDRIAGADTVGLLVHGLPAPV</sequence>